<feature type="domain" description="DSBA-like thioredoxin" evidence="1">
    <location>
        <begin position="18"/>
        <end position="220"/>
    </location>
</feature>
<dbReference type="Gene3D" id="3.40.30.10">
    <property type="entry name" value="Glutaredoxin"/>
    <property type="match status" value="1"/>
</dbReference>
<dbReference type="Proteomes" id="UP001595998">
    <property type="component" value="Unassembled WGS sequence"/>
</dbReference>
<evidence type="ECO:0000259" key="1">
    <source>
        <dbReference type="Pfam" id="PF01323"/>
    </source>
</evidence>
<dbReference type="PANTHER" id="PTHR13887:SF41">
    <property type="entry name" value="THIOREDOXIN SUPERFAMILY PROTEIN"/>
    <property type="match status" value="1"/>
</dbReference>
<sequence>MTASASSLFSPSAPGRLRVDIWSDIACPWCYIGKRRFEAALRDFPQADQVEVVWHSFELDPSAPERRPHSMAEMLAGKYGRSVADAQGMMDHVTQVAAGDGLDYQLGRAQLANTFLAHQLIHLAARHGRQDAMKERLLQAYFTEGAHVGDPDTLVRLAGEVGLEPGEARSALQRGEHAQAVRQDEAQAQALGISGVPFFVLGGKYGLSGAQDASVLLGALNQVWQETHPAPLTLLGQSEGAPGCDDGHCAVPDQTPGR</sequence>
<evidence type="ECO:0000313" key="3">
    <source>
        <dbReference type="Proteomes" id="UP001595998"/>
    </source>
</evidence>
<dbReference type="EMBL" id="JBHSEH010000012">
    <property type="protein sequence ID" value="MFC4426864.1"/>
    <property type="molecule type" value="Genomic_DNA"/>
</dbReference>
<proteinExistence type="predicted"/>
<dbReference type="Pfam" id="PF01323">
    <property type="entry name" value="DSBA"/>
    <property type="match status" value="1"/>
</dbReference>
<name>A0ABV8XMP6_9DEIO</name>
<dbReference type="SUPFAM" id="SSF52833">
    <property type="entry name" value="Thioredoxin-like"/>
    <property type="match status" value="1"/>
</dbReference>
<dbReference type="CDD" id="cd03024">
    <property type="entry name" value="DsbA_FrnE"/>
    <property type="match status" value="1"/>
</dbReference>
<organism evidence="2 3">
    <name type="scientific">Deinococcus navajonensis</name>
    <dbReference type="NCBI Taxonomy" id="309884"/>
    <lineage>
        <taxon>Bacteria</taxon>
        <taxon>Thermotogati</taxon>
        <taxon>Deinococcota</taxon>
        <taxon>Deinococci</taxon>
        <taxon>Deinococcales</taxon>
        <taxon>Deinococcaceae</taxon>
        <taxon>Deinococcus</taxon>
    </lineage>
</organism>
<keyword evidence="3" id="KW-1185">Reference proteome</keyword>
<reference evidence="3" key="1">
    <citation type="journal article" date="2019" name="Int. J. Syst. Evol. Microbiol.">
        <title>The Global Catalogue of Microorganisms (GCM) 10K type strain sequencing project: providing services to taxonomists for standard genome sequencing and annotation.</title>
        <authorList>
            <consortium name="The Broad Institute Genomics Platform"/>
            <consortium name="The Broad Institute Genome Sequencing Center for Infectious Disease"/>
            <person name="Wu L."/>
            <person name="Ma J."/>
        </authorList>
    </citation>
    <scope>NUCLEOTIDE SEQUENCE [LARGE SCALE GENOMIC DNA]</scope>
    <source>
        <strain evidence="3">CCUG 56029</strain>
    </source>
</reference>
<accession>A0ABV8XMP6</accession>
<comment type="caution">
    <text evidence="2">The sequence shown here is derived from an EMBL/GenBank/DDBJ whole genome shotgun (WGS) entry which is preliminary data.</text>
</comment>
<gene>
    <name evidence="2" type="ORF">ACFOZ9_11650</name>
</gene>
<dbReference type="RefSeq" id="WP_380039782.1">
    <property type="nucleotide sequence ID" value="NZ_JBHSEH010000012.1"/>
</dbReference>
<dbReference type="InterPro" id="IPR036249">
    <property type="entry name" value="Thioredoxin-like_sf"/>
</dbReference>
<protein>
    <submittedName>
        <fullName evidence="2">DsbA family oxidoreductase</fullName>
    </submittedName>
</protein>
<evidence type="ECO:0000313" key="2">
    <source>
        <dbReference type="EMBL" id="MFC4426864.1"/>
    </source>
</evidence>
<dbReference type="InterPro" id="IPR001853">
    <property type="entry name" value="DSBA-like_thioredoxin_dom"/>
</dbReference>
<dbReference type="PANTHER" id="PTHR13887">
    <property type="entry name" value="GLUTATHIONE S-TRANSFERASE KAPPA"/>
    <property type="match status" value="1"/>
</dbReference>